<sequence length="352" mass="38626">MKNKILKKPTASMAVFFIGAGLLSSPFAQSAENTNATQGWDVITNSDFGPASAHPLIEDRDMPRPGYVVGGAGRNASELTPVTEAASTEYPELAAQYLESARWNERRGEYDQMVSNLRSASNYASAGAHYELAKIYLEGTHLKRDIDQTQLHLNAAAGLGNAEAQRVLGRMLLSGEFGPPNINEGVERMTLAAQTSTRAKRELGMWYAGLVDGVAKDINTGAQLLREAAELGDSDAAEQLAKVAGLPAEMYEVNVVDETPIHSDSTTVSHSPPTAQQLFDRANAIMLRPQNQRNLQNEAMAYALFKLSFEKGNEMAGRELNYLDGIKVLMDRKDPQWLDDYKEKAIWDFVKN</sequence>
<dbReference type="AlphaFoldDB" id="A0A0F9TVH3"/>
<dbReference type="EMBL" id="LAZR01000163">
    <property type="protein sequence ID" value="KKN85040.1"/>
    <property type="molecule type" value="Genomic_DNA"/>
</dbReference>
<accession>A0A0F9TVH3</accession>
<proteinExistence type="predicted"/>
<protein>
    <submittedName>
        <fullName evidence="1">Uncharacterized protein</fullName>
    </submittedName>
</protein>
<dbReference type="SMART" id="SM00671">
    <property type="entry name" value="SEL1"/>
    <property type="match status" value="3"/>
</dbReference>
<name>A0A0F9TVH3_9ZZZZ</name>
<evidence type="ECO:0000313" key="1">
    <source>
        <dbReference type="EMBL" id="KKN85040.1"/>
    </source>
</evidence>
<reference evidence="1" key="1">
    <citation type="journal article" date="2015" name="Nature">
        <title>Complex archaea that bridge the gap between prokaryotes and eukaryotes.</title>
        <authorList>
            <person name="Spang A."/>
            <person name="Saw J.H."/>
            <person name="Jorgensen S.L."/>
            <person name="Zaremba-Niedzwiedzka K."/>
            <person name="Martijn J."/>
            <person name="Lind A.E."/>
            <person name="van Eijk R."/>
            <person name="Schleper C."/>
            <person name="Guy L."/>
            <person name="Ettema T.J."/>
        </authorList>
    </citation>
    <scope>NUCLEOTIDE SEQUENCE</scope>
</reference>
<organism evidence="1">
    <name type="scientific">marine sediment metagenome</name>
    <dbReference type="NCBI Taxonomy" id="412755"/>
    <lineage>
        <taxon>unclassified sequences</taxon>
        <taxon>metagenomes</taxon>
        <taxon>ecological metagenomes</taxon>
    </lineage>
</organism>
<gene>
    <name evidence="1" type="ORF">LCGC14_0282090</name>
</gene>
<comment type="caution">
    <text evidence="1">The sequence shown here is derived from an EMBL/GenBank/DDBJ whole genome shotgun (WGS) entry which is preliminary data.</text>
</comment>
<dbReference type="SUPFAM" id="SSF81901">
    <property type="entry name" value="HCP-like"/>
    <property type="match status" value="1"/>
</dbReference>
<dbReference type="Gene3D" id="1.25.40.10">
    <property type="entry name" value="Tetratricopeptide repeat domain"/>
    <property type="match status" value="1"/>
</dbReference>
<dbReference type="InterPro" id="IPR006597">
    <property type="entry name" value="Sel1-like"/>
</dbReference>
<dbReference type="InterPro" id="IPR011990">
    <property type="entry name" value="TPR-like_helical_dom_sf"/>
</dbReference>
<dbReference type="Pfam" id="PF08238">
    <property type="entry name" value="Sel1"/>
    <property type="match status" value="3"/>
</dbReference>